<feature type="compositionally biased region" description="Gly residues" evidence="1">
    <location>
        <begin position="92"/>
        <end position="101"/>
    </location>
</feature>
<dbReference type="InterPro" id="IPR007055">
    <property type="entry name" value="BON_dom"/>
</dbReference>
<dbReference type="RefSeq" id="WP_171219046.1">
    <property type="nucleotide sequence ID" value="NZ_JABEPP010000004.1"/>
</dbReference>
<evidence type="ECO:0000313" key="4">
    <source>
        <dbReference type="Proteomes" id="UP000564885"/>
    </source>
</evidence>
<evidence type="ECO:0000256" key="1">
    <source>
        <dbReference type="SAM" id="MobiDB-lite"/>
    </source>
</evidence>
<dbReference type="PANTHER" id="PTHR34606">
    <property type="entry name" value="BON DOMAIN-CONTAINING PROTEIN"/>
    <property type="match status" value="1"/>
</dbReference>
<feature type="region of interest" description="Disordered" evidence="1">
    <location>
        <begin position="1"/>
        <end position="146"/>
    </location>
</feature>
<comment type="caution">
    <text evidence="3">The sequence shown here is derived from an EMBL/GenBank/DDBJ whole genome shotgun (WGS) entry which is preliminary data.</text>
</comment>
<feature type="domain" description="BON" evidence="2">
    <location>
        <begin position="193"/>
        <end position="261"/>
    </location>
</feature>
<dbReference type="PANTHER" id="PTHR34606:SF15">
    <property type="entry name" value="BON DOMAIN-CONTAINING PROTEIN"/>
    <property type="match status" value="1"/>
</dbReference>
<proteinExistence type="predicted"/>
<gene>
    <name evidence="3" type="ORF">HJG44_14190</name>
</gene>
<name>A0A849I723_9HYPH</name>
<reference evidence="3 4" key="1">
    <citation type="submission" date="2020-04" db="EMBL/GenBank/DDBJ databases">
        <title>Enterovirga sp. isolate from soil.</title>
        <authorList>
            <person name="Chea S."/>
            <person name="Kim D.-U."/>
        </authorList>
    </citation>
    <scope>NUCLEOTIDE SEQUENCE [LARGE SCALE GENOMIC DNA]</scope>
    <source>
        <strain evidence="3 4">DB1703</strain>
    </source>
</reference>
<dbReference type="Gene3D" id="3.30.1340.30">
    <property type="match status" value="1"/>
</dbReference>
<evidence type="ECO:0000313" key="3">
    <source>
        <dbReference type="EMBL" id="NNM73534.1"/>
    </source>
</evidence>
<feature type="region of interest" description="Disordered" evidence="1">
    <location>
        <begin position="271"/>
        <end position="290"/>
    </location>
</feature>
<dbReference type="AlphaFoldDB" id="A0A849I723"/>
<feature type="compositionally biased region" description="Basic and acidic residues" evidence="1">
    <location>
        <begin position="132"/>
        <end position="146"/>
    </location>
</feature>
<feature type="compositionally biased region" description="Basic and acidic residues" evidence="1">
    <location>
        <begin position="7"/>
        <end position="46"/>
    </location>
</feature>
<dbReference type="PROSITE" id="PS50914">
    <property type="entry name" value="BON"/>
    <property type="match status" value="1"/>
</dbReference>
<dbReference type="Pfam" id="PF04972">
    <property type="entry name" value="BON"/>
    <property type="match status" value="1"/>
</dbReference>
<evidence type="ECO:0000259" key="2">
    <source>
        <dbReference type="PROSITE" id="PS50914"/>
    </source>
</evidence>
<keyword evidence="4" id="KW-1185">Reference proteome</keyword>
<dbReference type="InterPro" id="IPR051686">
    <property type="entry name" value="Lipoprotein_DolP"/>
</dbReference>
<dbReference type="Proteomes" id="UP000564885">
    <property type="component" value="Unassembled WGS sequence"/>
</dbReference>
<feature type="compositionally biased region" description="Basic and acidic residues" evidence="1">
    <location>
        <begin position="68"/>
        <end position="88"/>
    </location>
</feature>
<sequence>MAGSGRWGDERERHRGHGGRERGRDDWDRGGPDPDRFSRYDRESFARGEGLGRGSRYYPGGHDYYSYGRDRDSMGRRDEPGRDWDSDYRSGYGRGHGGSPSGGRREDTWGAGRVSYRGGGRSVGEMAFGRDQSGRDDPGDFGRARERGWLDRAGETVASWFGGEDDEERIRRLDLRDRAGEHRGRGPKSYQRSDERILEDVNDRLTDDPHLDASDIEVSVSGREVTLTGTVANRFDKRRAEDLADSVSGVIHVQNNLRVRASAGAAGWSDERISGGADVAGMGRTDKTTV</sequence>
<organism evidence="3 4">
    <name type="scientific">Enterovirga aerilata</name>
    <dbReference type="NCBI Taxonomy" id="2730920"/>
    <lineage>
        <taxon>Bacteria</taxon>
        <taxon>Pseudomonadati</taxon>
        <taxon>Pseudomonadota</taxon>
        <taxon>Alphaproteobacteria</taxon>
        <taxon>Hyphomicrobiales</taxon>
        <taxon>Methylobacteriaceae</taxon>
        <taxon>Enterovirga</taxon>
    </lineage>
</organism>
<protein>
    <submittedName>
        <fullName evidence="3">BON domain-containing protein</fullName>
    </submittedName>
</protein>
<accession>A0A849I723</accession>
<dbReference type="SMART" id="SM00749">
    <property type="entry name" value="BON"/>
    <property type="match status" value="1"/>
</dbReference>
<dbReference type="EMBL" id="JABEPP010000004">
    <property type="protein sequence ID" value="NNM73534.1"/>
    <property type="molecule type" value="Genomic_DNA"/>
</dbReference>
<dbReference type="InterPro" id="IPR014004">
    <property type="entry name" value="Transpt-assoc_nodulatn_dom_bac"/>
</dbReference>